<dbReference type="EMBL" id="JGZT01000007">
    <property type="protein sequence ID" value="KFJ02177.1"/>
    <property type="molecule type" value="Genomic_DNA"/>
</dbReference>
<reference evidence="5 6" key="1">
    <citation type="submission" date="2014-03" db="EMBL/GenBank/DDBJ databases">
        <title>Genomics of Bifidobacteria.</title>
        <authorList>
            <person name="Ventura M."/>
            <person name="Milani C."/>
            <person name="Lugli G.A."/>
        </authorList>
    </citation>
    <scope>NUCLEOTIDE SEQUENCE [LARGE SCALE GENOMIC DNA]</scope>
    <source>
        <strain evidence="5 6">LMG 21395</strain>
    </source>
</reference>
<keyword evidence="2 5" id="KW-0012">Acyltransferase</keyword>
<feature type="region of interest" description="Disordered" evidence="3">
    <location>
        <begin position="27"/>
        <end position="49"/>
    </location>
</feature>
<dbReference type="AlphaFoldDB" id="A0A087E326"/>
<gene>
    <name evidence="5" type="ORF">THER5_0348</name>
</gene>
<comment type="caution">
    <text evidence="5">The sequence shown here is derived from an EMBL/GenBank/DDBJ whole genome shotgun (WGS) entry which is preliminary data.</text>
</comment>
<dbReference type="SMART" id="SM00563">
    <property type="entry name" value="PlsC"/>
    <property type="match status" value="1"/>
</dbReference>
<accession>A0A087E326</accession>
<dbReference type="PANTHER" id="PTHR10434">
    <property type="entry name" value="1-ACYL-SN-GLYCEROL-3-PHOSPHATE ACYLTRANSFERASE"/>
    <property type="match status" value="1"/>
</dbReference>
<dbReference type="Pfam" id="PF01553">
    <property type="entry name" value="Acyltransferase"/>
    <property type="match status" value="1"/>
</dbReference>
<evidence type="ECO:0000313" key="6">
    <source>
        <dbReference type="Proteomes" id="UP000029003"/>
    </source>
</evidence>
<dbReference type="OrthoDB" id="9806008at2"/>
<evidence type="ECO:0000256" key="2">
    <source>
        <dbReference type="ARBA" id="ARBA00023315"/>
    </source>
</evidence>
<dbReference type="PANTHER" id="PTHR10434:SF11">
    <property type="entry name" value="1-ACYL-SN-GLYCEROL-3-PHOSPHATE ACYLTRANSFERASE"/>
    <property type="match status" value="1"/>
</dbReference>
<evidence type="ECO:0000256" key="3">
    <source>
        <dbReference type="SAM" id="MobiDB-lite"/>
    </source>
</evidence>
<evidence type="ECO:0000313" key="5">
    <source>
        <dbReference type="EMBL" id="KFJ02177.1"/>
    </source>
</evidence>
<organism evidence="5 6">
    <name type="scientific">Bifidobacterium thermacidophilum subsp. thermacidophilum</name>
    <dbReference type="NCBI Taxonomy" id="79262"/>
    <lineage>
        <taxon>Bacteria</taxon>
        <taxon>Bacillati</taxon>
        <taxon>Actinomycetota</taxon>
        <taxon>Actinomycetes</taxon>
        <taxon>Bifidobacteriales</taxon>
        <taxon>Bifidobacteriaceae</taxon>
        <taxon>Bifidobacterium</taxon>
    </lineage>
</organism>
<sequence length="321" mass="35999">MTSKGKPSPRSAVKPLSDEQVAKLAQRHHLVDPTKEYPTGPRTPNDAEINAQNPKATARLLKGVSVVLSQRSKVYAWGLEHVPETGPFITAATHVTMYDVFVPMMSLFHLGRRPRFMAKAEMAHWPVIGKWFQTVGMQPVPRRSGKAKAIEAESINILTSGRPLTVWPEGTLTRDPQKWPMSMKSGVGYIALEASRRLGYQIPLYCSVTWGAASINQFWPWPRKNVIMCYDDRLDYADLLVTQDSWGDEPPVELAQALADRVRARMEEVMAEIRGEQPPAEGYWDYRTMSRKPRPQISFRREDGETPFIAATQGAAPASAV</sequence>
<dbReference type="Proteomes" id="UP000029003">
    <property type="component" value="Unassembled WGS sequence"/>
</dbReference>
<evidence type="ECO:0000259" key="4">
    <source>
        <dbReference type="SMART" id="SM00563"/>
    </source>
</evidence>
<dbReference type="InterPro" id="IPR002123">
    <property type="entry name" value="Plipid/glycerol_acylTrfase"/>
</dbReference>
<protein>
    <submittedName>
        <fullName evidence="5">1-acyl-sn-glycerol-3-phosphate acyltransferase</fullName>
    </submittedName>
</protein>
<name>A0A087E326_9BIFI</name>
<feature type="domain" description="Phospholipid/glycerol acyltransferase" evidence="4">
    <location>
        <begin position="88"/>
        <end position="209"/>
    </location>
</feature>
<dbReference type="SUPFAM" id="SSF69593">
    <property type="entry name" value="Glycerol-3-phosphate (1)-acyltransferase"/>
    <property type="match status" value="1"/>
</dbReference>
<keyword evidence="1 5" id="KW-0808">Transferase</keyword>
<dbReference type="RefSeq" id="WP_029576858.1">
    <property type="nucleotide sequence ID" value="NZ_JGZT01000007.1"/>
</dbReference>
<dbReference type="GO" id="GO:0006654">
    <property type="term" value="P:phosphatidic acid biosynthetic process"/>
    <property type="evidence" value="ECO:0007669"/>
    <property type="project" value="TreeGrafter"/>
</dbReference>
<dbReference type="GO" id="GO:0003841">
    <property type="term" value="F:1-acylglycerol-3-phosphate O-acyltransferase activity"/>
    <property type="evidence" value="ECO:0007669"/>
    <property type="project" value="TreeGrafter"/>
</dbReference>
<proteinExistence type="predicted"/>
<dbReference type="CDD" id="cd07989">
    <property type="entry name" value="LPLAT_AGPAT-like"/>
    <property type="match status" value="1"/>
</dbReference>
<evidence type="ECO:0000256" key="1">
    <source>
        <dbReference type="ARBA" id="ARBA00022679"/>
    </source>
</evidence>